<dbReference type="Pfam" id="PF01381">
    <property type="entry name" value="HTH_3"/>
    <property type="match status" value="1"/>
</dbReference>
<protein>
    <submittedName>
        <fullName evidence="2">Helix-turn-helix domain-containing protein</fullName>
    </submittedName>
</protein>
<dbReference type="CDD" id="cd00093">
    <property type="entry name" value="HTH_XRE"/>
    <property type="match status" value="1"/>
</dbReference>
<dbReference type="Gene3D" id="1.10.260.40">
    <property type="entry name" value="lambda repressor-like DNA-binding domains"/>
    <property type="match status" value="1"/>
</dbReference>
<accession>A0A9D2G2R3</accession>
<evidence type="ECO:0000313" key="2">
    <source>
        <dbReference type="EMBL" id="HIZ72004.1"/>
    </source>
</evidence>
<dbReference type="PROSITE" id="PS50943">
    <property type="entry name" value="HTH_CROC1"/>
    <property type="match status" value="1"/>
</dbReference>
<dbReference type="Proteomes" id="UP000824102">
    <property type="component" value="Unassembled WGS sequence"/>
</dbReference>
<proteinExistence type="predicted"/>
<comment type="caution">
    <text evidence="2">The sequence shown here is derived from an EMBL/GenBank/DDBJ whole genome shotgun (WGS) entry which is preliminary data.</text>
</comment>
<dbReference type="SUPFAM" id="SSF47413">
    <property type="entry name" value="lambda repressor-like DNA-binding domains"/>
    <property type="match status" value="1"/>
</dbReference>
<dbReference type="InterPro" id="IPR001387">
    <property type="entry name" value="Cro/C1-type_HTH"/>
</dbReference>
<dbReference type="EMBL" id="DXBB01000005">
    <property type="protein sequence ID" value="HIZ72004.1"/>
    <property type="molecule type" value="Genomic_DNA"/>
</dbReference>
<dbReference type="SMART" id="SM00530">
    <property type="entry name" value="HTH_XRE"/>
    <property type="match status" value="1"/>
</dbReference>
<organism evidence="2 3">
    <name type="scientific">Candidatus Gallimonas intestinavium</name>
    <dbReference type="NCBI Taxonomy" id="2838603"/>
    <lineage>
        <taxon>Bacteria</taxon>
        <taxon>Bacillati</taxon>
        <taxon>Bacillota</taxon>
        <taxon>Clostridia</taxon>
        <taxon>Candidatus Gallimonas</taxon>
    </lineage>
</organism>
<dbReference type="GO" id="GO:0003677">
    <property type="term" value="F:DNA binding"/>
    <property type="evidence" value="ECO:0007669"/>
    <property type="project" value="InterPro"/>
</dbReference>
<evidence type="ECO:0000259" key="1">
    <source>
        <dbReference type="PROSITE" id="PS50943"/>
    </source>
</evidence>
<reference evidence="2" key="1">
    <citation type="journal article" date="2021" name="PeerJ">
        <title>Extensive microbial diversity within the chicken gut microbiome revealed by metagenomics and culture.</title>
        <authorList>
            <person name="Gilroy R."/>
            <person name="Ravi A."/>
            <person name="Getino M."/>
            <person name="Pursley I."/>
            <person name="Horton D.L."/>
            <person name="Alikhan N.F."/>
            <person name="Baker D."/>
            <person name="Gharbi K."/>
            <person name="Hall N."/>
            <person name="Watson M."/>
            <person name="Adriaenssens E.M."/>
            <person name="Foster-Nyarko E."/>
            <person name="Jarju S."/>
            <person name="Secka A."/>
            <person name="Antonio M."/>
            <person name="Oren A."/>
            <person name="Chaudhuri R.R."/>
            <person name="La Ragione R."/>
            <person name="Hildebrand F."/>
            <person name="Pallen M.J."/>
        </authorList>
    </citation>
    <scope>NUCLEOTIDE SEQUENCE</scope>
    <source>
        <strain evidence="2">ChiW7-2402</strain>
    </source>
</reference>
<evidence type="ECO:0000313" key="3">
    <source>
        <dbReference type="Proteomes" id="UP000824102"/>
    </source>
</evidence>
<gene>
    <name evidence="2" type="ORF">H9964_00305</name>
</gene>
<dbReference type="AlphaFoldDB" id="A0A9D2G2R3"/>
<reference evidence="2" key="2">
    <citation type="submission" date="2021-04" db="EMBL/GenBank/DDBJ databases">
        <authorList>
            <person name="Gilroy R."/>
        </authorList>
    </citation>
    <scope>NUCLEOTIDE SEQUENCE</scope>
    <source>
        <strain evidence="2">ChiW7-2402</strain>
    </source>
</reference>
<name>A0A9D2G2R3_9FIRM</name>
<dbReference type="InterPro" id="IPR010982">
    <property type="entry name" value="Lambda_DNA-bd_dom_sf"/>
</dbReference>
<sequence>MITLNDIHLRLCECIRESGCTQTHLAELLGISSATISHYLRGDKFPALDTLTDLCRILDVSPAYILCFE</sequence>
<feature type="domain" description="HTH cro/C1-type" evidence="1">
    <location>
        <begin position="19"/>
        <end position="65"/>
    </location>
</feature>